<evidence type="ECO:0000313" key="3">
    <source>
        <dbReference type="EMBL" id="PMD15548.1"/>
    </source>
</evidence>
<dbReference type="EMBL" id="KZ613512">
    <property type="protein sequence ID" value="PMD15548.1"/>
    <property type="molecule type" value="Genomic_DNA"/>
</dbReference>
<protein>
    <submittedName>
        <fullName evidence="3">Uncharacterized protein</fullName>
    </submittedName>
</protein>
<keyword evidence="1" id="KW-0472">Membrane</keyword>
<evidence type="ECO:0000256" key="1">
    <source>
        <dbReference type="SAM" id="Phobius"/>
    </source>
</evidence>
<keyword evidence="1" id="KW-1133">Transmembrane helix</keyword>
<dbReference type="Proteomes" id="UP000235672">
    <property type="component" value="Unassembled WGS sequence"/>
</dbReference>
<dbReference type="AlphaFoldDB" id="A0A2J6PND8"/>
<gene>
    <name evidence="3" type="ORF">NA56DRAFT_709680</name>
</gene>
<evidence type="ECO:0000313" key="4">
    <source>
        <dbReference type="Proteomes" id="UP000235672"/>
    </source>
</evidence>
<keyword evidence="4" id="KW-1185">Reference proteome</keyword>
<proteinExistence type="predicted"/>
<evidence type="ECO:0000256" key="2">
    <source>
        <dbReference type="SAM" id="SignalP"/>
    </source>
</evidence>
<name>A0A2J6PND8_9HELO</name>
<organism evidence="3 4">
    <name type="scientific">Hyaloscypha hepaticicola</name>
    <dbReference type="NCBI Taxonomy" id="2082293"/>
    <lineage>
        <taxon>Eukaryota</taxon>
        <taxon>Fungi</taxon>
        <taxon>Dikarya</taxon>
        <taxon>Ascomycota</taxon>
        <taxon>Pezizomycotina</taxon>
        <taxon>Leotiomycetes</taxon>
        <taxon>Helotiales</taxon>
        <taxon>Hyaloscyphaceae</taxon>
        <taxon>Hyaloscypha</taxon>
    </lineage>
</organism>
<feature type="chain" id="PRO_5014412871" evidence="2">
    <location>
        <begin position="21"/>
        <end position="256"/>
    </location>
</feature>
<reference evidence="3 4" key="1">
    <citation type="submission" date="2016-05" db="EMBL/GenBank/DDBJ databases">
        <title>A degradative enzymes factory behind the ericoid mycorrhizal symbiosis.</title>
        <authorList>
            <consortium name="DOE Joint Genome Institute"/>
            <person name="Martino E."/>
            <person name="Morin E."/>
            <person name="Grelet G."/>
            <person name="Kuo A."/>
            <person name="Kohler A."/>
            <person name="Daghino S."/>
            <person name="Barry K."/>
            <person name="Choi C."/>
            <person name="Cichocki N."/>
            <person name="Clum A."/>
            <person name="Copeland A."/>
            <person name="Hainaut M."/>
            <person name="Haridas S."/>
            <person name="Labutti K."/>
            <person name="Lindquist E."/>
            <person name="Lipzen A."/>
            <person name="Khouja H.-R."/>
            <person name="Murat C."/>
            <person name="Ohm R."/>
            <person name="Olson A."/>
            <person name="Spatafora J."/>
            <person name="Veneault-Fourrey C."/>
            <person name="Henrissat B."/>
            <person name="Grigoriev I."/>
            <person name="Martin F."/>
            <person name="Perotto S."/>
        </authorList>
    </citation>
    <scope>NUCLEOTIDE SEQUENCE [LARGE SCALE GENOMIC DNA]</scope>
    <source>
        <strain evidence="3 4">UAMH 7357</strain>
    </source>
</reference>
<sequence length="256" mass="27883">MNLSIAIFVFCACFVVQIASDANYAITFDAQAPITQFIYHLSIPVGSPDSSNNSDAQGFWAGVTTADGQTLSQNVIENQDGPYSVLNNPVQDKPSICHSTRTLADRLNPVYHGDNLQASFIDNSHGNSKDPQWVDSFTITLHPADNQAPYSASIRLNTAIDPVPTPFTQSTSTPTSRFAILRGSTLMERRNAWVTSEATLNMTWVCNGSRYFVLQGAWSRIGAFILQDGVFACVGLVLAVTITSLSYSFCVAELLR</sequence>
<accession>A0A2J6PND8</accession>
<keyword evidence="2" id="KW-0732">Signal</keyword>
<feature type="signal peptide" evidence="2">
    <location>
        <begin position="1"/>
        <end position="20"/>
    </location>
</feature>
<feature type="transmembrane region" description="Helical" evidence="1">
    <location>
        <begin position="229"/>
        <end position="255"/>
    </location>
</feature>
<keyword evidence="1" id="KW-0812">Transmembrane</keyword>